<keyword evidence="1" id="KW-1133">Transmembrane helix</keyword>
<reference evidence="3" key="1">
    <citation type="submission" date="2018-08" db="EMBL/GenBank/DDBJ databases">
        <authorList>
            <person name="Rodrigo-Torres L."/>
            <person name="Arahal R. D."/>
            <person name="Lucena T."/>
        </authorList>
    </citation>
    <scope>NUCLEOTIDE SEQUENCE [LARGE SCALE GENOMIC DNA]</scope>
    <source>
        <strain evidence="3">CECT 7235</strain>
    </source>
</reference>
<name>A0A3B0M2R2_9RHOB</name>
<feature type="transmembrane region" description="Helical" evidence="1">
    <location>
        <begin position="37"/>
        <end position="56"/>
    </location>
</feature>
<keyword evidence="1" id="KW-0812">Transmembrane</keyword>
<dbReference type="EMBL" id="UIHC01000001">
    <property type="protein sequence ID" value="SUZ30451.1"/>
    <property type="molecule type" value="Genomic_DNA"/>
</dbReference>
<keyword evidence="3" id="KW-1185">Reference proteome</keyword>
<evidence type="ECO:0000313" key="2">
    <source>
        <dbReference type="EMBL" id="SUZ30451.1"/>
    </source>
</evidence>
<gene>
    <name evidence="2" type="ORF">ROE7235_00173</name>
</gene>
<keyword evidence="1" id="KW-0472">Membrane</keyword>
<dbReference type="AlphaFoldDB" id="A0A3B0M2R2"/>
<proteinExistence type="predicted"/>
<evidence type="ECO:0000313" key="3">
    <source>
        <dbReference type="Proteomes" id="UP000272908"/>
    </source>
</evidence>
<protein>
    <submittedName>
        <fullName evidence="2">Uncharacterized protein</fullName>
    </submittedName>
</protein>
<sequence length="79" mass="8303">MAASVLTYVPDGTEDSTMRFTFITRFADAILRNPQRVGGLAFGILIPLLVAGLVLAPRIGGLSDSHASSAPQAYSIPVE</sequence>
<organism evidence="2 3">
    <name type="scientific">Roseinatronobacter ekhonensis</name>
    <dbReference type="NCBI Taxonomy" id="254356"/>
    <lineage>
        <taxon>Bacteria</taxon>
        <taxon>Pseudomonadati</taxon>
        <taxon>Pseudomonadota</taxon>
        <taxon>Alphaproteobacteria</taxon>
        <taxon>Rhodobacterales</taxon>
        <taxon>Paracoccaceae</taxon>
        <taxon>Roseinatronobacter</taxon>
    </lineage>
</organism>
<dbReference type="Proteomes" id="UP000272908">
    <property type="component" value="Unassembled WGS sequence"/>
</dbReference>
<evidence type="ECO:0000256" key="1">
    <source>
        <dbReference type="SAM" id="Phobius"/>
    </source>
</evidence>
<accession>A0A3B0M2R2</accession>